<name>A0AAV4WFS5_CAEEX</name>
<accession>A0AAV4WFS5</accession>
<organism evidence="1 2">
    <name type="scientific">Caerostris extrusa</name>
    <name type="common">Bark spider</name>
    <name type="synonym">Caerostris bankana</name>
    <dbReference type="NCBI Taxonomy" id="172846"/>
    <lineage>
        <taxon>Eukaryota</taxon>
        <taxon>Metazoa</taxon>
        <taxon>Ecdysozoa</taxon>
        <taxon>Arthropoda</taxon>
        <taxon>Chelicerata</taxon>
        <taxon>Arachnida</taxon>
        <taxon>Araneae</taxon>
        <taxon>Araneomorphae</taxon>
        <taxon>Entelegynae</taxon>
        <taxon>Araneoidea</taxon>
        <taxon>Araneidae</taxon>
        <taxon>Caerostris</taxon>
    </lineage>
</organism>
<evidence type="ECO:0000313" key="1">
    <source>
        <dbReference type="EMBL" id="GIY80699.1"/>
    </source>
</evidence>
<evidence type="ECO:0000313" key="2">
    <source>
        <dbReference type="Proteomes" id="UP001054945"/>
    </source>
</evidence>
<dbReference type="EMBL" id="BPLR01016045">
    <property type="protein sequence ID" value="GIY80699.1"/>
    <property type="molecule type" value="Genomic_DNA"/>
</dbReference>
<sequence length="81" mass="9299">MNLTNEAPTLTSEWIFPECPEVWSELEAKFGSLNTLNLTKLRALPPSFSDHNRNRKVIMASETNFCPLPKPLKHHLRLIRG</sequence>
<dbReference type="AlphaFoldDB" id="A0AAV4WFS5"/>
<comment type="caution">
    <text evidence="1">The sequence shown here is derived from an EMBL/GenBank/DDBJ whole genome shotgun (WGS) entry which is preliminary data.</text>
</comment>
<gene>
    <name evidence="1" type="ORF">CEXT_790491</name>
</gene>
<reference evidence="1 2" key="1">
    <citation type="submission" date="2021-06" db="EMBL/GenBank/DDBJ databases">
        <title>Caerostris extrusa draft genome.</title>
        <authorList>
            <person name="Kono N."/>
            <person name="Arakawa K."/>
        </authorList>
    </citation>
    <scope>NUCLEOTIDE SEQUENCE [LARGE SCALE GENOMIC DNA]</scope>
</reference>
<dbReference type="Proteomes" id="UP001054945">
    <property type="component" value="Unassembled WGS sequence"/>
</dbReference>
<proteinExistence type="predicted"/>
<keyword evidence="2" id="KW-1185">Reference proteome</keyword>
<protein>
    <submittedName>
        <fullName evidence="1">Uncharacterized protein</fullName>
    </submittedName>
</protein>